<organism evidence="3 4">
    <name type="scientific">Coffea arabica</name>
    <name type="common">Arabian coffee</name>
    <dbReference type="NCBI Taxonomy" id="13443"/>
    <lineage>
        <taxon>Eukaryota</taxon>
        <taxon>Viridiplantae</taxon>
        <taxon>Streptophyta</taxon>
        <taxon>Embryophyta</taxon>
        <taxon>Tracheophyta</taxon>
        <taxon>Spermatophyta</taxon>
        <taxon>Magnoliopsida</taxon>
        <taxon>eudicotyledons</taxon>
        <taxon>Gunneridae</taxon>
        <taxon>Pentapetalae</taxon>
        <taxon>asterids</taxon>
        <taxon>lamiids</taxon>
        <taxon>Gentianales</taxon>
        <taxon>Rubiaceae</taxon>
        <taxon>Ixoroideae</taxon>
        <taxon>Gardenieae complex</taxon>
        <taxon>Bertiereae - Coffeeae clade</taxon>
        <taxon>Coffeeae</taxon>
        <taxon>Coffea</taxon>
    </lineage>
</organism>
<dbReference type="AlphaFoldDB" id="A0A6P6T1T6"/>
<reference evidence="4" key="2">
    <citation type="submission" date="2025-08" db="UniProtKB">
        <authorList>
            <consortium name="RefSeq"/>
        </authorList>
    </citation>
    <scope>IDENTIFICATION</scope>
    <source>
        <tissue evidence="4">Leaves</tissue>
    </source>
</reference>
<dbReference type="GeneID" id="113696868"/>
<dbReference type="Proteomes" id="UP001652660">
    <property type="component" value="Chromosome 6e"/>
</dbReference>
<proteinExistence type="predicted"/>
<evidence type="ECO:0000259" key="2">
    <source>
        <dbReference type="Pfam" id="PF13966"/>
    </source>
</evidence>
<evidence type="ECO:0000313" key="4">
    <source>
        <dbReference type="RefSeq" id="XP_027072055.1"/>
    </source>
</evidence>
<dbReference type="RefSeq" id="XP_027072055.1">
    <property type="nucleotide sequence ID" value="XM_027216254.1"/>
</dbReference>
<dbReference type="OrthoDB" id="1750161at2759"/>
<evidence type="ECO:0000256" key="1">
    <source>
        <dbReference type="SAM" id="MobiDB-lite"/>
    </source>
</evidence>
<dbReference type="InterPro" id="IPR026960">
    <property type="entry name" value="RVT-Znf"/>
</dbReference>
<evidence type="ECO:0000313" key="3">
    <source>
        <dbReference type="Proteomes" id="UP001652660"/>
    </source>
</evidence>
<protein>
    <recommendedName>
        <fullName evidence="2">Reverse transcriptase zinc-binding domain-containing protein</fullName>
    </recommendedName>
</protein>
<dbReference type="Pfam" id="PF13966">
    <property type="entry name" value="zf-RVT"/>
    <property type="match status" value="1"/>
</dbReference>
<reference evidence="3" key="1">
    <citation type="journal article" date="2025" name="Foods">
        <title>Unveiling the Microbial Signatures of Arabica Coffee Cherries: Insights into Ripeness Specific Diversity, Functional Traits, and Implications for Quality and Safety.</title>
        <authorList>
            <consortium name="RefSeq"/>
            <person name="Tenea G.N."/>
            <person name="Cifuentes V."/>
            <person name="Reyes P."/>
            <person name="Cevallos-Vallejos M."/>
        </authorList>
    </citation>
    <scope>NUCLEOTIDE SEQUENCE [LARGE SCALE GENOMIC DNA]</scope>
</reference>
<gene>
    <name evidence="4" type="primary">LOC113696868</name>
</gene>
<keyword evidence="3" id="KW-1185">Reference proteome</keyword>
<name>A0A6P6T1T6_COFAR</name>
<accession>A0A6P6T1T6</accession>
<feature type="domain" description="Reverse transcriptase zinc-binding" evidence="2">
    <location>
        <begin position="24"/>
        <end position="92"/>
    </location>
</feature>
<feature type="region of interest" description="Disordered" evidence="1">
    <location>
        <begin position="165"/>
        <end position="188"/>
    </location>
</feature>
<sequence length="188" mass="22513">MKEKNQRDSMTRNEARTSYEETISKSWKVLWKQNVNQKLKVFMWKSLHGALPVRELIFNRTKQGNPMCAGCGEREETIEHMMFQCKKAKEIWKMAPVQWEGLEHLTGCFMKWWSAILEAQESRGEAVQVNVTINILWQIWKARNEREFNQKEREPHKAIEKAQKEWREFEEANKGMEPRKITQETEVQ</sequence>